<keyword evidence="15" id="KW-0539">Nucleus</keyword>
<keyword evidence="12" id="KW-0007">Acetylation</keyword>
<dbReference type="Pfam" id="PF00160">
    <property type="entry name" value="Pro_isomerase"/>
    <property type="match status" value="1"/>
</dbReference>
<dbReference type="SUPFAM" id="SSF50891">
    <property type="entry name" value="Cyclophilin-like"/>
    <property type="match status" value="1"/>
</dbReference>
<dbReference type="InterPro" id="IPR029000">
    <property type="entry name" value="Cyclophilin-like_dom_sf"/>
</dbReference>
<evidence type="ECO:0000259" key="23">
    <source>
        <dbReference type="PROSITE" id="PS51698"/>
    </source>
</evidence>
<evidence type="ECO:0000256" key="17">
    <source>
        <dbReference type="ARBA" id="ARBA00061807"/>
    </source>
</evidence>
<dbReference type="EnsemblMetazoa" id="CLYHEMT012110.1">
    <property type="protein sequence ID" value="CLYHEMP012110.1"/>
    <property type="gene ID" value="CLYHEMG012110"/>
</dbReference>
<evidence type="ECO:0000256" key="5">
    <source>
        <dbReference type="ARBA" id="ARBA00012483"/>
    </source>
</evidence>
<sequence length="530" mass="60526">MGKKQHQKDKLYITTKEWQEEWGGKKDDRLKAKFRRLPFNYCSISLQPFEHPMCTKEGVVFDLLNIVPFIKKYKKSPVTGEPMVAKDLVKLHFARNKKEEYHCPVTYKVFNENSHIVAIRTTGNVFAYEAVEELNLKTKNFKDLLTSEPFVRKDIITIQDPSKLEKFNISEFYHIKNNVKVLDEDEEAAKKDPKYRLGKTSVETENTLKELNETYKAPTESYLKSTEEAAKPSKDTPNYYAHYSTGAMSGSFTSTSTERTVNQQAAGLADDVIRYDRVRKLKKKGYVRLSTSKGNINLELHCEHVQKTCENFIKHCQSGYYDNTVFHRLIKHFMVQGGDPTGTGTGGESIWGEKFKDEFKSNLTHSGRGVLSMANSGKDTNGSQFFITFRSCQHLDNKHTVFGRVVGGLEVLTEIESIETDLKTDKPKEEIGIISAQVFVNPFDEVDEKLNEEREEKQRKEQEERDLQKVGKVSKDPEKKKVYRSSGVGKYIPTNISKRVNEDNQSTSTSSAPKKKKSTKSGFGDFSAWG</sequence>
<evidence type="ECO:0000256" key="11">
    <source>
        <dbReference type="ARBA" id="ARBA00022843"/>
    </source>
</evidence>
<keyword evidence="13" id="KW-0175">Coiled coil</keyword>
<evidence type="ECO:0000256" key="1">
    <source>
        <dbReference type="ARBA" id="ARBA00000900"/>
    </source>
</evidence>
<dbReference type="GO" id="GO:0061630">
    <property type="term" value="F:ubiquitin protein ligase activity"/>
    <property type="evidence" value="ECO:0007669"/>
    <property type="project" value="UniProtKB-EC"/>
</dbReference>
<evidence type="ECO:0000256" key="9">
    <source>
        <dbReference type="ARBA" id="ARBA00022728"/>
    </source>
</evidence>
<dbReference type="InterPro" id="IPR044666">
    <property type="entry name" value="Cyclophilin_A-like"/>
</dbReference>
<dbReference type="PROSITE" id="PS51698">
    <property type="entry name" value="U_BOX"/>
    <property type="match status" value="1"/>
</dbReference>
<comment type="subunit">
    <text evidence="17">Component of the minor spliceosome, which splices U12-type introns. Within this complex, interacts with PRPF8/PRP8, EFTUD2/SNU114 and PLRG1. Interacts with isoform 2 of BSG. Interacts (via the PPIase cyclophilin-type domain) with CRNKL1; they may form a trimeric complex with HSP90.</text>
</comment>
<evidence type="ECO:0000256" key="12">
    <source>
        <dbReference type="ARBA" id="ARBA00022990"/>
    </source>
</evidence>
<dbReference type="GO" id="GO:0071013">
    <property type="term" value="C:catalytic step 2 spliceosome"/>
    <property type="evidence" value="ECO:0007669"/>
    <property type="project" value="TreeGrafter"/>
</dbReference>
<dbReference type="InterPro" id="IPR002130">
    <property type="entry name" value="Cyclophilin-type_PPIase_dom"/>
</dbReference>
<dbReference type="RefSeq" id="XP_066929400.1">
    <property type="nucleotide sequence ID" value="XM_067073299.1"/>
</dbReference>
<proteinExistence type="inferred from homology"/>
<feature type="domain" description="U-box" evidence="23">
    <location>
        <begin position="35"/>
        <end position="108"/>
    </location>
</feature>
<keyword evidence="9" id="KW-0747">Spliceosome</keyword>
<evidence type="ECO:0000256" key="19">
    <source>
        <dbReference type="ARBA" id="ARBA00078275"/>
    </source>
</evidence>
<evidence type="ECO:0000256" key="8">
    <source>
        <dbReference type="ARBA" id="ARBA00022679"/>
    </source>
</evidence>
<dbReference type="GO" id="GO:0000209">
    <property type="term" value="P:protein polyubiquitination"/>
    <property type="evidence" value="ECO:0007669"/>
    <property type="project" value="TreeGrafter"/>
</dbReference>
<dbReference type="PANTHER" id="PTHR45625">
    <property type="entry name" value="PEPTIDYL-PROLYL CIS-TRANS ISOMERASE-RELATED"/>
    <property type="match status" value="1"/>
</dbReference>
<dbReference type="FunFam" id="3.30.40.10:FF:000079">
    <property type="entry name" value="Peptidyl-prolyl cis-trans isomerase 2"/>
    <property type="match status" value="1"/>
</dbReference>
<evidence type="ECO:0000256" key="10">
    <source>
        <dbReference type="ARBA" id="ARBA00022786"/>
    </source>
</evidence>
<accession>A0A7M5VGU1</accession>
<comment type="catalytic activity">
    <reaction evidence="1">
        <text>S-ubiquitinyl-[E2 ubiquitin-conjugating enzyme]-L-cysteine + [acceptor protein]-L-lysine = [E2 ubiquitin-conjugating enzyme]-L-cysteine + N(6)-ubiquitinyl-[acceptor protein]-L-lysine.</text>
        <dbReference type="EC" id="2.3.2.27"/>
    </reaction>
</comment>
<dbReference type="GeneID" id="136816958"/>
<evidence type="ECO:0000256" key="7">
    <source>
        <dbReference type="ARBA" id="ARBA00022664"/>
    </source>
</evidence>
<dbReference type="AlphaFoldDB" id="A0A7M5VGU1"/>
<dbReference type="EC" id="2.3.2.27" evidence="5"/>
<dbReference type="Proteomes" id="UP000594262">
    <property type="component" value="Unplaced"/>
</dbReference>
<reference evidence="24" key="1">
    <citation type="submission" date="2021-01" db="UniProtKB">
        <authorList>
            <consortium name="EnsemblMetazoa"/>
        </authorList>
    </citation>
    <scope>IDENTIFICATION</scope>
</reference>
<dbReference type="PANTHER" id="PTHR45625:SF1">
    <property type="entry name" value="RING-TYPE E3 UBIQUITIN-PROTEIN LIGASE PPIL2"/>
    <property type="match status" value="1"/>
</dbReference>
<protein>
    <recommendedName>
        <fullName evidence="18">RING-type E3 ubiquitin-protein ligase PPIL2</fullName>
        <ecNumber evidence="5">2.3.2.27</ecNumber>
    </recommendedName>
    <alternativeName>
        <fullName evidence="20">CYC4</fullName>
    </alternativeName>
    <alternativeName>
        <fullName evidence="19">Probable inactive peptidyl-prolyl cis-trans isomerase-like 2</fullName>
    </alternativeName>
</protein>
<dbReference type="InterPro" id="IPR020892">
    <property type="entry name" value="Cyclophilin-type_PPIase_CS"/>
</dbReference>
<dbReference type="GO" id="GO:0008380">
    <property type="term" value="P:RNA splicing"/>
    <property type="evidence" value="ECO:0007669"/>
    <property type="project" value="UniProtKB-KW"/>
</dbReference>
<dbReference type="CDD" id="cd16663">
    <property type="entry name" value="RING-Ubox_PPIL2"/>
    <property type="match status" value="1"/>
</dbReference>
<evidence type="ECO:0000256" key="20">
    <source>
        <dbReference type="ARBA" id="ARBA00079124"/>
    </source>
</evidence>
<comment type="pathway">
    <text evidence="3">Protein modification; protein ubiquitination.</text>
</comment>
<dbReference type="Gene3D" id="2.40.100.10">
    <property type="entry name" value="Cyclophilin-like"/>
    <property type="match status" value="1"/>
</dbReference>
<feature type="domain" description="PPIase cyclophilin-type" evidence="22">
    <location>
        <begin position="294"/>
        <end position="438"/>
    </location>
</feature>
<dbReference type="GO" id="GO:0006397">
    <property type="term" value="P:mRNA processing"/>
    <property type="evidence" value="ECO:0007669"/>
    <property type="project" value="UniProtKB-KW"/>
</dbReference>
<keyword evidence="10" id="KW-0833">Ubl conjugation pathway</keyword>
<comment type="function">
    <text evidence="16">Has a ubiquitin-protein ligase activity acting as an E3 ubiquitin protein ligase or as an ubiquitin-ubiquitin ligase promoting elongation of ubiquitin chains on substrates. By mediating 'Lys-48'-linked polyubiquitination of proteins could target them for proteasomal degradation. May also function as a chaperone, playing a role in transport to the cell membrane of BSG/Basigin for instance. Probable inactive PPIase with no peptidyl-prolyl cis-trans isomerase activity. As a component of the minor spliceosome, involved in the splicing of U12-type introns in pre-mRNAs.</text>
</comment>
<dbReference type="PROSITE" id="PS50072">
    <property type="entry name" value="CSA_PPIASE_2"/>
    <property type="match status" value="1"/>
</dbReference>
<evidence type="ECO:0000256" key="6">
    <source>
        <dbReference type="ARBA" id="ARBA00022499"/>
    </source>
</evidence>
<keyword evidence="25" id="KW-1185">Reference proteome</keyword>
<dbReference type="GO" id="GO:0006457">
    <property type="term" value="P:protein folding"/>
    <property type="evidence" value="ECO:0007669"/>
    <property type="project" value="InterPro"/>
</dbReference>
<evidence type="ECO:0000256" key="13">
    <source>
        <dbReference type="ARBA" id="ARBA00023054"/>
    </source>
</evidence>
<keyword evidence="8" id="KW-0808">Transferase</keyword>
<feature type="region of interest" description="Disordered" evidence="21">
    <location>
        <begin position="452"/>
        <end position="530"/>
    </location>
</feature>
<dbReference type="FunFam" id="2.40.100.10:FF:000018">
    <property type="entry name" value="Peptidyl-prolyl cis-trans isomerase-like 2"/>
    <property type="match status" value="1"/>
</dbReference>
<dbReference type="InterPro" id="IPR003613">
    <property type="entry name" value="Ubox_domain"/>
</dbReference>
<evidence type="ECO:0000259" key="22">
    <source>
        <dbReference type="PROSITE" id="PS50072"/>
    </source>
</evidence>
<evidence type="ECO:0000313" key="25">
    <source>
        <dbReference type="Proteomes" id="UP000594262"/>
    </source>
</evidence>
<dbReference type="SMART" id="SM00504">
    <property type="entry name" value="Ubox"/>
    <property type="match status" value="1"/>
</dbReference>
<evidence type="ECO:0000256" key="18">
    <source>
        <dbReference type="ARBA" id="ARBA00073734"/>
    </source>
</evidence>
<evidence type="ECO:0000256" key="14">
    <source>
        <dbReference type="ARBA" id="ARBA00023187"/>
    </source>
</evidence>
<keyword evidence="6" id="KW-1017">Isopeptide bond</keyword>
<organism evidence="24 25">
    <name type="scientific">Clytia hemisphaerica</name>
    <dbReference type="NCBI Taxonomy" id="252671"/>
    <lineage>
        <taxon>Eukaryota</taxon>
        <taxon>Metazoa</taxon>
        <taxon>Cnidaria</taxon>
        <taxon>Hydrozoa</taxon>
        <taxon>Hydroidolina</taxon>
        <taxon>Leptothecata</taxon>
        <taxon>Obeliida</taxon>
        <taxon>Clytiidae</taxon>
        <taxon>Clytia</taxon>
    </lineage>
</organism>
<dbReference type="SUPFAM" id="SSF57850">
    <property type="entry name" value="RING/U-box"/>
    <property type="match status" value="1"/>
</dbReference>
<evidence type="ECO:0000256" key="3">
    <source>
        <dbReference type="ARBA" id="ARBA00004906"/>
    </source>
</evidence>
<name>A0A7M5VGU1_9CNID</name>
<dbReference type="PROSITE" id="PS00170">
    <property type="entry name" value="CSA_PPIASE_1"/>
    <property type="match status" value="1"/>
</dbReference>
<feature type="compositionally biased region" description="Basic and acidic residues" evidence="21">
    <location>
        <begin position="452"/>
        <end position="480"/>
    </location>
</feature>
<dbReference type="InterPro" id="IPR026951">
    <property type="entry name" value="PPIL2_U-box_dom"/>
</dbReference>
<evidence type="ECO:0000256" key="4">
    <source>
        <dbReference type="ARBA" id="ARBA00007930"/>
    </source>
</evidence>
<evidence type="ECO:0000256" key="15">
    <source>
        <dbReference type="ARBA" id="ARBA00023242"/>
    </source>
</evidence>
<evidence type="ECO:0000256" key="16">
    <source>
        <dbReference type="ARBA" id="ARBA00059251"/>
    </source>
</evidence>
<keyword evidence="7" id="KW-0507">mRNA processing</keyword>
<evidence type="ECO:0000256" key="21">
    <source>
        <dbReference type="SAM" id="MobiDB-lite"/>
    </source>
</evidence>
<comment type="subcellular location">
    <subcellularLocation>
        <location evidence="2">Nucleus</location>
    </subcellularLocation>
</comment>
<keyword evidence="11" id="KW-0832">Ubl conjugation</keyword>
<dbReference type="PRINTS" id="PR00153">
    <property type="entry name" value="CSAPPISMRASE"/>
</dbReference>
<dbReference type="OrthoDB" id="30774at2759"/>
<dbReference type="Pfam" id="PF04641">
    <property type="entry name" value="Rtf2"/>
    <property type="match status" value="1"/>
</dbReference>
<dbReference type="InterPro" id="IPR013083">
    <property type="entry name" value="Znf_RING/FYVE/PHD"/>
</dbReference>
<comment type="similarity">
    <text evidence="4">Belongs to the cyclophilin-type PPIase family. PPIL2 subfamily.</text>
</comment>
<evidence type="ECO:0000313" key="24">
    <source>
        <dbReference type="EnsemblMetazoa" id="CLYHEMP012110.1"/>
    </source>
</evidence>
<dbReference type="GO" id="GO:0003755">
    <property type="term" value="F:peptidyl-prolyl cis-trans isomerase activity"/>
    <property type="evidence" value="ECO:0007669"/>
    <property type="project" value="InterPro"/>
</dbReference>
<evidence type="ECO:0000256" key="2">
    <source>
        <dbReference type="ARBA" id="ARBA00004123"/>
    </source>
</evidence>
<keyword evidence="14" id="KW-0508">mRNA splicing</keyword>
<dbReference type="Gene3D" id="3.30.40.10">
    <property type="entry name" value="Zinc/RING finger domain, C3HC4 (zinc finger)"/>
    <property type="match status" value="1"/>
</dbReference>